<protein>
    <submittedName>
        <fullName evidence="1">Uncharacterized protein</fullName>
    </submittedName>
</protein>
<gene>
    <name evidence="2" type="ORF">KHB02_018015</name>
    <name evidence="1" type="ORF">KHB02_43420</name>
</gene>
<evidence type="ECO:0000313" key="1">
    <source>
        <dbReference type="EMBL" id="MBS4188233.1"/>
    </source>
</evidence>
<dbReference type="RefSeq" id="WP_213148021.1">
    <property type="nucleotide sequence ID" value="NZ_JAGYPE020000036.1"/>
</dbReference>
<sequence>MSEKQTRFEKEKVIHIASGTADENKRYFEQQNRQFKQNTRIIMDTITSLNKNKKRGLI</sequence>
<dbReference type="Proteomes" id="UP000677265">
    <property type="component" value="Unassembled WGS sequence"/>
</dbReference>
<organism evidence="1">
    <name type="scientific">Neobacillus citreus</name>
    <dbReference type="NCBI Taxonomy" id="2833578"/>
    <lineage>
        <taxon>Bacteria</taxon>
        <taxon>Bacillati</taxon>
        <taxon>Bacillota</taxon>
        <taxon>Bacilli</taxon>
        <taxon>Bacillales</taxon>
        <taxon>Bacillaceae</taxon>
        <taxon>Neobacillus</taxon>
    </lineage>
</organism>
<evidence type="ECO:0000313" key="3">
    <source>
        <dbReference type="Proteomes" id="UP000677265"/>
    </source>
</evidence>
<dbReference type="AlphaFoldDB" id="A0A942TAP1"/>
<dbReference type="EMBL" id="JAGYPE020000036">
    <property type="protein sequence ID" value="MCH6267420.1"/>
    <property type="molecule type" value="Genomic_DNA"/>
</dbReference>
<accession>A0A942TAP1</accession>
<name>A0A942TAP1_9BACI</name>
<proteinExistence type="predicted"/>
<evidence type="ECO:0000313" key="2">
    <source>
        <dbReference type="EMBL" id="MCH6267420.1"/>
    </source>
</evidence>
<dbReference type="EMBL" id="JAGYPE010000010">
    <property type="protein sequence ID" value="MBS4188233.1"/>
    <property type="molecule type" value="Genomic_DNA"/>
</dbReference>
<keyword evidence="3" id="KW-1185">Reference proteome</keyword>
<comment type="caution">
    <text evidence="1">The sequence shown here is derived from an EMBL/GenBank/DDBJ whole genome shotgun (WGS) entry which is preliminary data.</text>
</comment>
<reference evidence="1" key="1">
    <citation type="submission" date="2021-05" db="EMBL/GenBank/DDBJ databases">
        <title>Novel Bacillus species.</title>
        <authorList>
            <person name="Liu G."/>
        </authorList>
    </citation>
    <scope>NUCLEOTIDE SEQUENCE</scope>
    <source>
        <strain evidence="1 3">FJAT-50051</strain>
    </source>
</reference>